<dbReference type="EMBL" id="FWFT01000001">
    <property type="protein sequence ID" value="SLN15238.1"/>
    <property type="molecule type" value="Genomic_DNA"/>
</dbReference>
<evidence type="ECO:0000256" key="2">
    <source>
        <dbReference type="ARBA" id="ARBA00022630"/>
    </source>
</evidence>
<keyword evidence="5" id="KW-0274">FAD</keyword>
<gene>
    <name evidence="11" type="primary">cbdC</name>
    <name evidence="11" type="ORF">PSJ8397_00341</name>
</gene>
<evidence type="ECO:0000256" key="1">
    <source>
        <dbReference type="ARBA" id="ARBA00001974"/>
    </source>
</evidence>
<dbReference type="RefSeq" id="WP_085862820.1">
    <property type="nucleotide sequence ID" value="NZ_FWFT01000001.1"/>
</dbReference>
<keyword evidence="3" id="KW-0001">2Fe-2S</keyword>
<proteinExistence type="predicted"/>
<dbReference type="InterPro" id="IPR001709">
    <property type="entry name" value="Flavoprot_Pyr_Nucl_cyt_Rdtase"/>
</dbReference>
<evidence type="ECO:0000256" key="7">
    <source>
        <dbReference type="ARBA" id="ARBA00023004"/>
    </source>
</evidence>
<name>A0A1Y5REG9_9RHOB</name>
<dbReference type="Pfam" id="PF00175">
    <property type="entry name" value="NAD_binding_1"/>
    <property type="match status" value="1"/>
</dbReference>
<dbReference type="PRINTS" id="PR00371">
    <property type="entry name" value="FPNCR"/>
</dbReference>
<feature type="domain" description="FAD-binding FR-type" evidence="10">
    <location>
        <begin position="1"/>
        <end position="101"/>
    </location>
</feature>
<dbReference type="GO" id="GO:0046872">
    <property type="term" value="F:metal ion binding"/>
    <property type="evidence" value="ECO:0007669"/>
    <property type="project" value="UniProtKB-KW"/>
</dbReference>
<reference evidence="11 12" key="1">
    <citation type="submission" date="2017-03" db="EMBL/GenBank/DDBJ databases">
        <authorList>
            <person name="Afonso C.L."/>
            <person name="Miller P.J."/>
            <person name="Scott M.A."/>
            <person name="Spackman E."/>
            <person name="Goraichik I."/>
            <person name="Dimitrov K.M."/>
            <person name="Suarez D.L."/>
            <person name="Swayne D.E."/>
        </authorList>
    </citation>
    <scope>NUCLEOTIDE SEQUENCE [LARGE SCALE GENOMIC DNA]</scope>
    <source>
        <strain evidence="11 12">CECT 8397</strain>
    </source>
</reference>
<dbReference type="PROSITE" id="PS51384">
    <property type="entry name" value="FAD_FR"/>
    <property type="match status" value="1"/>
</dbReference>
<keyword evidence="7" id="KW-0408">Iron</keyword>
<dbReference type="InterPro" id="IPR039261">
    <property type="entry name" value="FNR_nucleotide-bd"/>
</dbReference>
<dbReference type="InterPro" id="IPR008333">
    <property type="entry name" value="Cbr1-like_FAD-bd_dom"/>
</dbReference>
<comment type="cofactor">
    <cofactor evidence="9">
        <name>[2Fe-2S] cluster</name>
        <dbReference type="ChEBI" id="CHEBI:190135"/>
    </cofactor>
</comment>
<dbReference type="GO" id="GO:0051213">
    <property type="term" value="F:dioxygenase activity"/>
    <property type="evidence" value="ECO:0007669"/>
    <property type="project" value="UniProtKB-KW"/>
</dbReference>
<dbReference type="GO" id="GO:0051537">
    <property type="term" value="F:2 iron, 2 sulfur cluster binding"/>
    <property type="evidence" value="ECO:0007669"/>
    <property type="project" value="UniProtKB-KW"/>
</dbReference>
<keyword evidence="2" id="KW-0285">Flavoprotein</keyword>
<evidence type="ECO:0000256" key="5">
    <source>
        <dbReference type="ARBA" id="ARBA00022827"/>
    </source>
</evidence>
<dbReference type="Proteomes" id="UP000193623">
    <property type="component" value="Unassembled WGS sequence"/>
</dbReference>
<dbReference type="PRINTS" id="PR00406">
    <property type="entry name" value="CYTB5RDTASE"/>
</dbReference>
<dbReference type="InterPro" id="IPR050415">
    <property type="entry name" value="MRET"/>
</dbReference>
<evidence type="ECO:0000256" key="9">
    <source>
        <dbReference type="ARBA" id="ARBA00034078"/>
    </source>
</evidence>
<organism evidence="11 12">
    <name type="scientific">Pseudooctadecabacter jejudonensis</name>
    <dbReference type="NCBI Taxonomy" id="1391910"/>
    <lineage>
        <taxon>Bacteria</taxon>
        <taxon>Pseudomonadati</taxon>
        <taxon>Pseudomonadota</taxon>
        <taxon>Alphaproteobacteria</taxon>
        <taxon>Rhodobacterales</taxon>
        <taxon>Paracoccaceae</taxon>
        <taxon>Pseudooctadecabacter</taxon>
    </lineage>
</organism>
<dbReference type="InterPro" id="IPR017938">
    <property type="entry name" value="Riboflavin_synthase-like_b-brl"/>
</dbReference>
<keyword evidence="6" id="KW-0560">Oxidoreductase</keyword>
<evidence type="ECO:0000256" key="4">
    <source>
        <dbReference type="ARBA" id="ARBA00022723"/>
    </source>
</evidence>
<dbReference type="PANTHER" id="PTHR47354:SF8">
    <property type="entry name" value="1,2-PHENYLACETYL-COA EPOXIDASE, SUBUNIT E"/>
    <property type="match status" value="1"/>
</dbReference>
<keyword evidence="12" id="KW-1185">Reference proteome</keyword>
<evidence type="ECO:0000256" key="6">
    <source>
        <dbReference type="ARBA" id="ARBA00023002"/>
    </source>
</evidence>
<dbReference type="OrthoDB" id="9792185at2"/>
<comment type="cofactor">
    <cofactor evidence="1">
        <name>FAD</name>
        <dbReference type="ChEBI" id="CHEBI:57692"/>
    </cofactor>
</comment>
<dbReference type="GO" id="GO:0050660">
    <property type="term" value="F:flavin adenine dinucleotide binding"/>
    <property type="evidence" value="ECO:0007669"/>
    <property type="project" value="TreeGrafter"/>
</dbReference>
<keyword evidence="4" id="KW-0479">Metal-binding</keyword>
<dbReference type="Gene3D" id="3.40.50.80">
    <property type="entry name" value="Nucleotide-binding domain of ferredoxin-NADP reductase (FNR) module"/>
    <property type="match status" value="1"/>
</dbReference>
<sequence>MPYDIILRHVEQVTPDTRKLTFSKPDGFTFTPGQATDMAVLREGWENEQRPFTMTSFPDDDHLEFVIKSYPDHNGVTEQIGALQVGEHVRITDPWGAIKDKGNGVFFAGGTGITPFIPILRQRAREGTLKGCTLVLAAKTEDGLILKDEWDAMTDLDTVYVLSDENKHPFDHGRICLEVANEFVAGHGEGTHMFYICGPSGMVSNVKDNLTFMRVAPERIVTEG</sequence>
<keyword evidence="11" id="KW-0223">Dioxygenase</keyword>
<keyword evidence="8" id="KW-0411">Iron-sulfur</keyword>
<dbReference type="InterPro" id="IPR017927">
    <property type="entry name" value="FAD-bd_FR_type"/>
</dbReference>
<accession>A0A1Y5REG9</accession>
<dbReference type="InterPro" id="IPR001433">
    <property type="entry name" value="OxRdtase_FAD/NAD-bd"/>
</dbReference>
<dbReference type="SUPFAM" id="SSF63380">
    <property type="entry name" value="Riboflavin synthase domain-like"/>
    <property type="match status" value="1"/>
</dbReference>
<evidence type="ECO:0000256" key="3">
    <source>
        <dbReference type="ARBA" id="ARBA00022714"/>
    </source>
</evidence>
<evidence type="ECO:0000256" key="8">
    <source>
        <dbReference type="ARBA" id="ARBA00023014"/>
    </source>
</evidence>
<dbReference type="Gene3D" id="2.40.30.10">
    <property type="entry name" value="Translation factors"/>
    <property type="match status" value="1"/>
</dbReference>
<evidence type="ECO:0000313" key="11">
    <source>
        <dbReference type="EMBL" id="SLN15238.1"/>
    </source>
</evidence>
<dbReference type="AlphaFoldDB" id="A0A1Y5REG9"/>
<dbReference type="Pfam" id="PF00970">
    <property type="entry name" value="FAD_binding_6"/>
    <property type="match status" value="1"/>
</dbReference>
<protein>
    <submittedName>
        <fullName evidence="11">2-halobenzoate 1,2-dioxygenase electron transfer component</fullName>
    </submittedName>
</protein>
<dbReference type="SUPFAM" id="SSF52343">
    <property type="entry name" value="Ferredoxin reductase-like, C-terminal NADP-linked domain"/>
    <property type="match status" value="1"/>
</dbReference>
<dbReference type="PANTHER" id="PTHR47354">
    <property type="entry name" value="NADH OXIDOREDUCTASE HCR"/>
    <property type="match status" value="1"/>
</dbReference>
<evidence type="ECO:0000313" key="12">
    <source>
        <dbReference type="Proteomes" id="UP000193623"/>
    </source>
</evidence>
<evidence type="ECO:0000259" key="10">
    <source>
        <dbReference type="PROSITE" id="PS51384"/>
    </source>
</evidence>